<evidence type="ECO:0000313" key="2">
    <source>
        <dbReference type="EMBL" id="KAJ8882887.1"/>
    </source>
</evidence>
<name>A0ABQ9HEY5_9NEOP</name>
<feature type="compositionally biased region" description="Polar residues" evidence="1">
    <location>
        <begin position="1"/>
        <end position="10"/>
    </location>
</feature>
<dbReference type="EMBL" id="JARBHB010000005">
    <property type="protein sequence ID" value="KAJ8882887.1"/>
    <property type="molecule type" value="Genomic_DNA"/>
</dbReference>
<gene>
    <name evidence="2" type="ORF">PR048_014710</name>
</gene>
<feature type="region of interest" description="Disordered" evidence="1">
    <location>
        <begin position="1"/>
        <end position="25"/>
    </location>
</feature>
<organism evidence="2 3">
    <name type="scientific">Dryococelus australis</name>
    <dbReference type="NCBI Taxonomy" id="614101"/>
    <lineage>
        <taxon>Eukaryota</taxon>
        <taxon>Metazoa</taxon>
        <taxon>Ecdysozoa</taxon>
        <taxon>Arthropoda</taxon>
        <taxon>Hexapoda</taxon>
        <taxon>Insecta</taxon>
        <taxon>Pterygota</taxon>
        <taxon>Neoptera</taxon>
        <taxon>Polyneoptera</taxon>
        <taxon>Phasmatodea</taxon>
        <taxon>Verophasmatodea</taxon>
        <taxon>Anareolatae</taxon>
        <taxon>Phasmatidae</taxon>
        <taxon>Eurycanthinae</taxon>
        <taxon>Dryococelus</taxon>
    </lineage>
</organism>
<protein>
    <submittedName>
        <fullName evidence="2">Uncharacterized protein</fullName>
    </submittedName>
</protein>
<reference evidence="2 3" key="1">
    <citation type="submission" date="2023-02" db="EMBL/GenBank/DDBJ databases">
        <title>LHISI_Scaffold_Assembly.</title>
        <authorList>
            <person name="Stuart O.P."/>
            <person name="Cleave R."/>
            <person name="Magrath M.J.L."/>
            <person name="Mikheyev A.S."/>
        </authorList>
    </citation>
    <scope>NUCLEOTIDE SEQUENCE [LARGE SCALE GENOMIC DNA]</scope>
    <source>
        <strain evidence="2">Daus_M_001</strain>
        <tissue evidence="2">Leg muscle</tissue>
    </source>
</reference>
<accession>A0ABQ9HEY5</accession>
<evidence type="ECO:0000256" key="1">
    <source>
        <dbReference type="SAM" id="MobiDB-lite"/>
    </source>
</evidence>
<comment type="caution">
    <text evidence="2">The sequence shown here is derived from an EMBL/GenBank/DDBJ whole genome shotgun (WGS) entry which is preliminary data.</text>
</comment>
<keyword evidence="3" id="KW-1185">Reference proteome</keyword>
<sequence length="141" mass="15737">MDAAASNSFLSTPPSPAQTSQPSERVLTQVPWSVYTPRSTCSSVERPECLVDVDEEEEDVTLRDLHAEVRLFREEAAAATYTSRLLCDINYALLLEEVRSLRLTAEPQSREPHVSTTCPKCQGGIIENYEMTSKMADIKVE</sequence>
<dbReference type="Proteomes" id="UP001159363">
    <property type="component" value="Chromosome 4"/>
</dbReference>
<proteinExistence type="predicted"/>
<evidence type="ECO:0000313" key="3">
    <source>
        <dbReference type="Proteomes" id="UP001159363"/>
    </source>
</evidence>